<evidence type="ECO:0000313" key="1">
    <source>
        <dbReference type="EMBL" id="QDU28148.1"/>
    </source>
</evidence>
<dbReference type="InterPro" id="IPR006311">
    <property type="entry name" value="TAT_signal"/>
</dbReference>
<gene>
    <name evidence="1" type="ORF">ETAA8_32480</name>
</gene>
<dbReference type="Pfam" id="PF07394">
    <property type="entry name" value="DUF1501"/>
    <property type="match status" value="1"/>
</dbReference>
<evidence type="ECO:0008006" key="3">
    <source>
        <dbReference type="Google" id="ProtNLM"/>
    </source>
</evidence>
<proteinExistence type="predicted"/>
<dbReference type="PANTHER" id="PTHR43737">
    <property type="entry name" value="BLL7424 PROTEIN"/>
    <property type="match status" value="1"/>
</dbReference>
<dbReference type="SUPFAM" id="SSF53649">
    <property type="entry name" value="Alkaline phosphatase-like"/>
    <property type="match status" value="1"/>
</dbReference>
<protein>
    <recommendedName>
        <fullName evidence="3">DUF1501 domain-containing protein</fullName>
    </recommendedName>
</protein>
<dbReference type="Proteomes" id="UP000315017">
    <property type="component" value="Chromosome"/>
</dbReference>
<dbReference type="PANTHER" id="PTHR43737:SF1">
    <property type="entry name" value="DUF1501 DOMAIN-CONTAINING PROTEIN"/>
    <property type="match status" value="1"/>
</dbReference>
<dbReference type="RefSeq" id="WP_145089951.1">
    <property type="nucleotide sequence ID" value="NZ_CP036274.1"/>
</dbReference>
<dbReference type="InterPro" id="IPR010869">
    <property type="entry name" value="DUF1501"/>
</dbReference>
<dbReference type="OrthoDB" id="127333at2"/>
<dbReference type="PROSITE" id="PS51318">
    <property type="entry name" value="TAT"/>
    <property type="match status" value="1"/>
</dbReference>
<sequence length="453" mass="49155">MDHEDRCRQSARRTFLQAGCLAALGLGLPQLLAARTIGRVSAGGGRAKSCILLFATGGPAQQETFDPKPDADIAVRGEFDPIVTNVPGIQICEHLPRLAAQADKFAIIRSTYHKSGTHGVGVHYNMTGLKHAPRQQGEPQVSRLDPPCIGGVVRQLRGDLNGLPASVQLPVRIGDQNNFQWGGQHAGFLGAKFDPLMLIDDSWTPGTLPPAFLPHPEIGLARMANRMDLLHQLEAPRRTLPSEEIATYQLAQQRATSVLESKSAWESFLLDGEQPSTIERYGDNKFGRSCLVARRLVEAGVGLVTVPWMHLVSTKNFDTHSQHFKLMKDLLLPPVDQALSALLEDLHDRGLLDETLVAWTGEFGRTPKINNNAGRDHWGNVYSTLLAGGGIRGGQVYGSSDKQAGEPVDHPVHTTDFVATIYHALGYGPTTVVHDAGGRPHPIVQGKPITALF</sequence>
<dbReference type="KEGG" id="aagg:ETAA8_32480"/>
<keyword evidence="2" id="KW-1185">Reference proteome</keyword>
<reference evidence="1 2" key="1">
    <citation type="submission" date="2019-02" db="EMBL/GenBank/DDBJ databases">
        <title>Deep-cultivation of Planctomycetes and their phenomic and genomic characterization uncovers novel biology.</title>
        <authorList>
            <person name="Wiegand S."/>
            <person name="Jogler M."/>
            <person name="Boedeker C."/>
            <person name="Pinto D."/>
            <person name="Vollmers J."/>
            <person name="Rivas-Marin E."/>
            <person name="Kohn T."/>
            <person name="Peeters S.H."/>
            <person name="Heuer A."/>
            <person name="Rast P."/>
            <person name="Oberbeckmann S."/>
            <person name="Bunk B."/>
            <person name="Jeske O."/>
            <person name="Meyerdierks A."/>
            <person name="Storesund J.E."/>
            <person name="Kallscheuer N."/>
            <person name="Luecker S."/>
            <person name="Lage O.M."/>
            <person name="Pohl T."/>
            <person name="Merkel B.J."/>
            <person name="Hornburger P."/>
            <person name="Mueller R.-W."/>
            <person name="Bruemmer F."/>
            <person name="Labrenz M."/>
            <person name="Spormann A.M."/>
            <person name="Op den Camp H."/>
            <person name="Overmann J."/>
            <person name="Amann R."/>
            <person name="Jetten M.S.M."/>
            <person name="Mascher T."/>
            <person name="Medema M.H."/>
            <person name="Devos D.P."/>
            <person name="Kaster A.-K."/>
            <person name="Ovreas L."/>
            <person name="Rohde M."/>
            <person name="Galperin M.Y."/>
            <person name="Jogler C."/>
        </authorList>
    </citation>
    <scope>NUCLEOTIDE SEQUENCE [LARGE SCALE GENOMIC DNA]</scope>
    <source>
        <strain evidence="1 2">ETA_A8</strain>
    </source>
</reference>
<dbReference type="AlphaFoldDB" id="A0A517YD41"/>
<name>A0A517YD41_9BACT</name>
<dbReference type="Gene3D" id="3.40.720.10">
    <property type="entry name" value="Alkaline Phosphatase, subunit A"/>
    <property type="match status" value="1"/>
</dbReference>
<accession>A0A517YD41</accession>
<organism evidence="1 2">
    <name type="scientific">Anatilimnocola aggregata</name>
    <dbReference type="NCBI Taxonomy" id="2528021"/>
    <lineage>
        <taxon>Bacteria</taxon>
        <taxon>Pseudomonadati</taxon>
        <taxon>Planctomycetota</taxon>
        <taxon>Planctomycetia</taxon>
        <taxon>Pirellulales</taxon>
        <taxon>Pirellulaceae</taxon>
        <taxon>Anatilimnocola</taxon>
    </lineage>
</organism>
<evidence type="ECO:0000313" key="2">
    <source>
        <dbReference type="Proteomes" id="UP000315017"/>
    </source>
</evidence>
<dbReference type="EMBL" id="CP036274">
    <property type="protein sequence ID" value="QDU28148.1"/>
    <property type="molecule type" value="Genomic_DNA"/>
</dbReference>
<dbReference type="InterPro" id="IPR017850">
    <property type="entry name" value="Alkaline_phosphatase_core_sf"/>
</dbReference>